<evidence type="ECO:0000313" key="1">
    <source>
        <dbReference type="EMBL" id="GGG40705.1"/>
    </source>
</evidence>
<dbReference type="Proteomes" id="UP000601361">
    <property type="component" value="Unassembled WGS sequence"/>
</dbReference>
<gene>
    <name evidence="1" type="ORF">GCM10011378_16170</name>
</gene>
<reference evidence="2" key="1">
    <citation type="journal article" date="2019" name="Int. J. Syst. Evol. Microbiol.">
        <title>The Global Catalogue of Microorganisms (GCM) 10K type strain sequencing project: providing services to taxonomists for standard genome sequencing and annotation.</title>
        <authorList>
            <consortium name="The Broad Institute Genomics Platform"/>
            <consortium name="The Broad Institute Genome Sequencing Center for Infectious Disease"/>
            <person name="Wu L."/>
            <person name="Ma J."/>
        </authorList>
    </citation>
    <scope>NUCLEOTIDE SEQUENCE [LARGE SCALE GENOMIC DNA]</scope>
    <source>
        <strain evidence="2">CGMCC 1.12990</strain>
    </source>
</reference>
<comment type="caution">
    <text evidence="1">The sequence shown here is derived from an EMBL/GenBank/DDBJ whole genome shotgun (WGS) entry which is preliminary data.</text>
</comment>
<proteinExistence type="predicted"/>
<accession>A0ABQ1WTA8</accession>
<evidence type="ECO:0000313" key="2">
    <source>
        <dbReference type="Proteomes" id="UP000601361"/>
    </source>
</evidence>
<name>A0ABQ1WTA8_9BACT</name>
<organism evidence="1 2">
    <name type="scientific">Hymenobacter glacieicola</name>
    <dbReference type="NCBI Taxonomy" id="1562124"/>
    <lineage>
        <taxon>Bacteria</taxon>
        <taxon>Pseudomonadati</taxon>
        <taxon>Bacteroidota</taxon>
        <taxon>Cytophagia</taxon>
        <taxon>Cytophagales</taxon>
        <taxon>Hymenobacteraceae</taxon>
        <taxon>Hymenobacter</taxon>
    </lineage>
</organism>
<sequence length="62" mass="6728">MIGNENEQLVARLIGIHPGPQIQRGMLDEPAGKYGSAPAQQGHLRVPKPVLLLRAPGFGRYL</sequence>
<dbReference type="EMBL" id="BMGS01000004">
    <property type="protein sequence ID" value="GGG40705.1"/>
    <property type="molecule type" value="Genomic_DNA"/>
</dbReference>
<keyword evidence="2" id="KW-1185">Reference proteome</keyword>
<protein>
    <submittedName>
        <fullName evidence="1">Uncharacterized protein</fullName>
    </submittedName>
</protein>